<feature type="chain" id="PRO_5042058078" evidence="4">
    <location>
        <begin position="20"/>
        <end position="418"/>
    </location>
</feature>
<reference evidence="5 6" key="1">
    <citation type="journal article" date="2021" name="Sci. Rep.">
        <title>The genome of the diatom Chaetoceros tenuissimus carries an ancient integrated fragment of an extant virus.</title>
        <authorList>
            <person name="Hongo Y."/>
            <person name="Kimura K."/>
            <person name="Takaki Y."/>
            <person name="Yoshida Y."/>
            <person name="Baba S."/>
            <person name="Kobayashi G."/>
            <person name="Nagasaki K."/>
            <person name="Hano T."/>
            <person name="Tomaru Y."/>
        </authorList>
    </citation>
    <scope>NUCLEOTIDE SEQUENCE [LARGE SCALE GENOMIC DNA]</scope>
    <source>
        <strain evidence="5 6">NIES-3715</strain>
    </source>
</reference>
<dbReference type="InterPro" id="IPR019734">
    <property type="entry name" value="TPR_rpt"/>
</dbReference>
<accession>A0AAD3CMD2</accession>
<gene>
    <name evidence="5" type="ORF">CTEN210_03770</name>
</gene>
<dbReference type="InterPro" id="IPR047150">
    <property type="entry name" value="SGT"/>
</dbReference>
<keyword evidence="1" id="KW-0677">Repeat</keyword>
<protein>
    <submittedName>
        <fullName evidence="5">Uncharacterized protein</fullName>
    </submittedName>
</protein>
<evidence type="ECO:0000313" key="5">
    <source>
        <dbReference type="EMBL" id="GFH47295.1"/>
    </source>
</evidence>
<evidence type="ECO:0000256" key="4">
    <source>
        <dbReference type="SAM" id="SignalP"/>
    </source>
</evidence>
<dbReference type="SMART" id="SM00028">
    <property type="entry name" value="TPR"/>
    <property type="match status" value="2"/>
</dbReference>
<sequence>MGGKGLALAALLCSKVVHGFIASTSTSTTAKHSNHRSKYTLFHEKKSNDAFLNSLEEMNGREPSQESLAHLRESASSSVAAFLSSFEKEDDEGISDTSAPASINEIATESTEQKSKVLWDVYVCMSKACKERGASATLDTFQSLSPDSVRVHPAILSKTKAKGPNVRCVQTSHPYKAIEINNVNDIDKVYRILTKHMDVQDVSIKARDNLKLTYLGNSHLEKNELSEAIASYNAALATNYEPQEGILLLLRATAYLKRAFAHQAILRQTVDDLSETVPDPAKLGKLYHIANTNPSLSKALFNKVLRDTKLQDKKFRQTKYRHGLYEYALLHAAQDSLRSTQLLPHHAKTWLRAGDALAELRKLKESALYYQKAMELDPTLRNRLEPVIERLERSQTFLDKAKGWYSSDTLRLALDVAG</sequence>
<proteinExistence type="predicted"/>
<dbReference type="InterPro" id="IPR011990">
    <property type="entry name" value="TPR-like_helical_dom_sf"/>
</dbReference>
<dbReference type="PANTHER" id="PTHR45831:SF2">
    <property type="entry name" value="LD24721P"/>
    <property type="match status" value="1"/>
</dbReference>
<dbReference type="Pfam" id="PF13181">
    <property type="entry name" value="TPR_8"/>
    <property type="match status" value="1"/>
</dbReference>
<evidence type="ECO:0000256" key="2">
    <source>
        <dbReference type="ARBA" id="ARBA00022803"/>
    </source>
</evidence>
<feature type="signal peptide" evidence="4">
    <location>
        <begin position="1"/>
        <end position="19"/>
    </location>
</feature>
<evidence type="ECO:0000313" key="6">
    <source>
        <dbReference type="Proteomes" id="UP001054902"/>
    </source>
</evidence>
<keyword evidence="6" id="KW-1185">Reference proteome</keyword>
<comment type="caution">
    <text evidence="5">The sequence shown here is derived from an EMBL/GenBank/DDBJ whole genome shotgun (WGS) entry which is preliminary data.</text>
</comment>
<dbReference type="EMBL" id="BLLK01000022">
    <property type="protein sequence ID" value="GFH47295.1"/>
    <property type="molecule type" value="Genomic_DNA"/>
</dbReference>
<feature type="repeat" description="TPR" evidence="3">
    <location>
        <begin position="347"/>
        <end position="380"/>
    </location>
</feature>
<dbReference type="PROSITE" id="PS50005">
    <property type="entry name" value="TPR"/>
    <property type="match status" value="1"/>
</dbReference>
<organism evidence="5 6">
    <name type="scientific">Chaetoceros tenuissimus</name>
    <dbReference type="NCBI Taxonomy" id="426638"/>
    <lineage>
        <taxon>Eukaryota</taxon>
        <taxon>Sar</taxon>
        <taxon>Stramenopiles</taxon>
        <taxon>Ochrophyta</taxon>
        <taxon>Bacillariophyta</taxon>
        <taxon>Coscinodiscophyceae</taxon>
        <taxon>Chaetocerotophycidae</taxon>
        <taxon>Chaetocerotales</taxon>
        <taxon>Chaetocerotaceae</taxon>
        <taxon>Chaetoceros</taxon>
    </lineage>
</organism>
<keyword evidence="4" id="KW-0732">Signal</keyword>
<keyword evidence="2 3" id="KW-0802">TPR repeat</keyword>
<dbReference type="SUPFAM" id="SSF48452">
    <property type="entry name" value="TPR-like"/>
    <property type="match status" value="1"/>
</dbReference>
<dbReference type="Gene3D" id="1.25.40.10">
    <property type="entry name" value="Tetratricopeptide repeat domain"/>
    <property type="match status" value="1"/>
</dbReference>
<dbReference type="GO" id="GO:0016020">
    <property type="term" value="C:membrane"/>
    <property type="evidence" value="ECO:0007669"/>
    <property type="project" value="TreeGrafter"/>
</dbReference>
<evidence type="ECO:0000256" key="3">
    <source>
        <dbReference type="PROSITE-ProRule" id="PRU00339"/>
    </source>
</evidence>
<dbReference type="AlphaFoldDB" id="A0AAD3CMD2"/>
<dbReference type="PANTHER" id="PTHR45831">
    <property type="entry name" value="LD24721P"/>
    <property type="match status" value="1"/>
</dbReference>
<dbReference type="Proteomes" id="UP001054902">
    <property type="component" value="Unassembled WGS sequence"/>
</dbReference>
<dbReference type="GO" id="GO:0060090">
    <property type="term" value="F:molecular adaptor activity"/>
    <property type="evidence" value="ECO:0007669"/>
    <property type="project" value="TreeGrafter"/>
</dbReference>
<dbReference type="GO" id="GO:0006620">
    <property type="term" value="P:post-translational protein targeting to endoplasmic reticulum membrane"/>
    <property type="evidence" value="ECO:0007669"/>
    <property type="project" value="TreeGrafter"/>
</dbReference>
<name>A0AAD3CMD2_9STRA</name>
<dbReference type="GO" id="GO:0072380">
    <property type="term" value="C:TRC complex"/>
    <property type="evidence" value="ECO:0007669"/>
    <property type="project" value="TreeGrafter"/>
</dbReference>
<evidence type="ECO:0000256" key="1">
    <source>
        <dbReference type="ARBA" id="ARBA00022737"/>
    </source>
</evidence>